<dbReference type="EMBL" id="KY523104">
    <property type="protein sequence ID" value="QKU35600.1"/>
    <property type="molecule type" value="Genomic_DNA"/>
</dbReference>
<keyword evidence="2" id="KW-0378">Hydrolase</keyword>
<feature type="domain" description="C962R-like N-terminal AEP" evidence="1">
    <location>
        <begin position="39"/>
        <end position="225"/>
    </location>
</feature>
<sequence length="276" mass="32824">MNTNNFNQNANNEQNKLYYFMKKYQNLLKTKNNNSPKWTHCMTYEPYGSYNIPDETYNEFIDLYADAISAGHKLHIREKHKDFGPIVIDFDFIQQKNFNHRYYTSETVRNIIKTYNSIINTYLHVKENFMEAYVLEKEKPTMRMNYVHDGIHIIYPHICTVASVQMSMRDEFIKYAEENGIFKHIPLKNSLHDVFDKSIMHHNGFMMYGSTKNMSSYCYNVTCIYRVVDNNLVCEIPNDTNMSKKENVLYYTNLLSCRRFKSINDLTVLKEIQTNS</sequence>
<keyword evidence="2" id="KW-0547">Nucleotide-binding</keyword>
<organism evidence="2">
    <name type="scientific">Tupanvirus soda lake</name>
    <dbReference type="NCBI Taxonomy" id="2126985"/>
    <lineage>
        <taxon>Viruses</taxon>
        <taxon>Varidnaviria</taxon>
        <taxon>Bamfordvirae</taxon>
        <taxon>Nucleocytoviricota</taxon>
        <taxon>Megaviricetes</taxon>
        <taxon>Imitervirales</taxon>
        <taxon>Mimiviridae</taxon>
        <taxon>Megamimivirinae</taxon>
        <taxon>Tupanvirus</taxon>
        <taxon>Tupanvirus salinum</taxon>
    </lineage>
</organism>
<reference evidence="2" key="1">
    <citation type="submission" date="2017-01" db="EMBL/GenBank/DDBJ databases">
        <authorList>
            <person name="Assis F.L."/>
            <person name="Abrahao J.S."/>
            <person name="Silva L."/>
            <person name="Khalil J.B."/>
            <person name="Rodrigues R."/>
            <person name="Silva L.S."/>
            <person name="Arantes T."/>
            <person name="Boratto P."/>
            <person name="Andrade M."/>
            <person name="Kroon E.G."/>
            <person name="Ribeiro B."/>
            <person name="Bergier I."/>
            <person name="Seligmann H."/>
            <person name="Ghigo E."/>
            <person name="Colson P."/>
            <person name="Levasseur A."/>
            <person name="Raoult D."/>
            <person name="Scola B.L."/>
        </authorList>
    </citation>
    <scope>NUCLEOTIDE SEQUENCE</scope>
    <source>
        <strain evidence="2">Soda lake</strain>
    </source>
</reference>
<dbReference type="KEGG" id="vg:80519036"/>
<dbReference type="InterPro" id="IPR056443">
    <property type="entry name" value="AEP_C962R"/>
</dbReference>
<protein>
    <submittedName>
        <fullName evidence="2">Helicase III/ VV D5-type ATPase N-terminus</fullName>
    </submittedName>
</protein>
<accession>A0A6N1NNU1</accession>
<dbReference type="RefSeq" id="YP_010782272.1">
    <property type="nucleotide sequence ID" value="NC_075039.1"/>
</dbReference>
<dbReference type="GO" id="GO:0004386">
    <property type="term" value="F:helicase activity"/>
    <property type="evidence" value="ECO:0007669"/>
    <property type="project" value="UniProtKB-KW"/>
</dbReference>
<name>A0A6N1NNU1_9VIRU</name>
<evidence type="ECO:0000313" key="2">
    <source>
        <dbReference type="EMBL" id="QKU35600.1"/>
    </source>
</evidence>
<dbReference type="Pfam" id="PF23162">
    <property type="entry name" value="AEP_C962R"/>
    <property type="match status" value="1"/>
</dbReference>
<dbReference type="GeneID" id="80519036"/>
<keyword evidence="2" id="KW-0347">Helicase</keyword>
<reference evidence="2" key="2">
    <citation type="journal article" date="2018" name="Nat. Commun.">
        <title>Tailed giant Tupanvirus possesses the most complete translational apparatus of the known virosphere.</title>
        <authorList>
            <person name="Abrahao J."/>
            <person name="Silva L."/>
            <person name="Silva L.S."/>
            <person name="Khalil J.Y.B."/>
            <person name="Rodrigues R."/>
            <person name="Arantes T."/>
            <person name="Assis F."/>
            <person name="Boratto P."/>
            <person name="Andrade M."/>
            <person name="Kroon E.G."/>
            <person name="Ribeiro B."/>
            <person name="Bergier I."/>
            <person name="Seligmann H."/>
            <person name="Ghigo E."/>
            <person name="Colson P."/>
            <person name="Levasseur A."/>
            <person name="Kroemer G."/>
            <person name="Raoult D."/>
            <person name="La Scola B."/>
        </authorList>
    </citation>
    <scope>NUCLEOTIDE SEQUENCE [LARGE SCALE GENOMIC DNA]</scope>
    <source>
        <strain evidence="2">Soda lake</strain>
    </source>
</reference>
<evidence type="ECO:0000259" key="1">
    <source>
        <dbReference type="Pfam" id="PF23162"/>
    </source>
</evidence>
<proteinExistence type="predicted"/>
<keyword evidence="2" id="KW-0067">ATP-binding</keyword>